<dbReference type="GO" id="GO:0006631">
    <property type="term" value="P:fatty acid metabolic process"/>
    <property type="evidence" value="ECO:0007669"/>
    <property type="project" value="TreeGrafter"/>
</dbReference>
<dbReference type="GO" id="GO:0006637">
    <property type="term" value="P:acyl-CoA metabolic process"/>
    <property type="evidence" value="ECO:0007669"/>
    <property type="project" value="InterPro"/>
</dbReference>
<dbReference type="PIRSF" id="PIRSF016521">
    <property type="entry name" value="Acyl-CoA_hydro"/>
    <property type="match status" value="1"/>
</dbReference>
<dbReference type="SUPFAM" id="SSF53474">
    <property type="entry name" value="alpha/beta-Hydrolases"/>
    <property type="match status" value="1"/>
</dbReference>
<evidence type="ECO:0000313" key="4">
    <source>
        <dbReference type="Proteomes" id="UP000565724"/>
    </source>
</evidence>
<feature type="domain" description="BAAT/Acyl-CoA thioester hydrolase C-terminal" evidence="2">
    <location>
        <begin position="78"/>
        <end position="304"/>
    </location>
</feature>
<dbReference type="PANTHER" id="PTHR10824">
    <property type="entry name" value="ACYL-COENZYME A THIOESTERASE-RELATED"/>
    <property type="match status" value="1"/>
</dbReference>
<feature type="active site" description="Charge relay system" evidence="1">
    <location>
        <position position="222"/>
    </location>
</feature>
<evidence type="ECO:0000259" key="2">
    <source>
        <dbReference type="Pfam" id="PF08840"/>
    </source>
</evidence>
<dbReference type="InterPro" id="IPR014940">
    <property type="entry name" value="BAAT_C"/>
</dbReference>
<comment type="caution">
    <text evidence="3">The sequence shown here is derived from an EMBL/GenBank/DDBJ whole genome shotgun (WGS) entry which is preliminary data.</text>
</comment>
<reference evidence="3 4" key="1">
    <citation type="submission" date="2020-05" db="EMBL/GenBank/DDBJ databases">
        <title>Genome Sequencing of Type Strains.</title>
        <authorList>
            <person name="Lemaire J.F."/>
            <person name="Inderbitzin P."/>
            <person name="Gregorio O.A."/>
            <person name="Collins S.B."/>
            <person name="Wespe N."/>
            <person name="Knight-Connoni V."/>
        </authorList>
    </citation>
    <scope>NUCLEOTIDE SEQUENCE [LARGE SCALE GENOMIC DNA]</scope>
    <source>
        <strain evidence="3 4">ATCC 25174</strain>
    </source>
</reference>
<dbReference type="RefSeq" id="WP_175349726.1">
    <property type="nucleotide sequence ID" value="NZ_JABMCI010000071.1"/>
</dbReference>
<feature type="active site" description="Charge relay system" evidence="1">
    <location>
        <position position="106"/>
    </location>
</feature>
<keyword evidence="4" id="KW-1185">Reference proteome</keyword>
<dbReference type="GO" id="GO:0047617">
    <property type="term" value="F:fatty acyl-CoA hydrolase activity"/>
    <property type="evidence" value="ECO:0007669"/>
    <property type="project" value="TreeGrafter"/>
</dbReference>
<dbReference type="Pfam" id="PF08840">
    <property type="entry name" value="BAAT_C"/>
    <property type="match status" value="1"/>
</dbReference>
<gene>
    <name evidence="3" type="ORF">HP550_21580</name>
</gene>
<dbReference type="EMBL" id="JABMCI010000071">
    <property type="protein sequence ID" value="NUU19843.1"/>
    <property type="molecule type" value="Genomic_DNA"/>
</dbReference>
<sequence length="310" mass="32677">MSRTTHRVIRDRAVCRAHGIAGVLVRPAAGADTAVVVIGGSEGGMHERDAVALAEEGFAALALAYFGAAGVPRMLLDVPLEYFSRAIDLLEAQGFAPGSIGLLGGSRGGEAALLVGSRDERVGSVVSVVGSGVVTAGIDYDVGRLDRILRSSGPAWTVDGEPLPFLPYAVTQEFQEAIERHDPIALRDGFAPLPTDSGELERVSIPVERIRGGVLLVAAGDDQMWDSPAYHQVAADRLADHPFPWANVVLDSVGHLIAGPPGHIATSQGPGPGVTFRFGGDPVLTAHARRETWARTMGFLRYTLPRDDPA</sequence>
<name>A0A7Y6A4V4_9CELL</name>
<dbReference type="InterPro" id="IPR029058">
    <property type="entry name" value="AB_hydrolase_fold"/>
</dbReference>
<accession>A0A7Y6A4V4</accession>
<feature type="active site" description="Charge relay system" evidence="1">
    <location>
        <position position="255"/>
    </location>
</feature>
<evidence type="ECO:0000256" key="1">
    <source>
        <dbReference type="PIRSR" id="PIRSR016521-1"/>
    </source>
</evidence>
<dbReference type="Gene3D" id="3.40.50.1820">
    <property type="entry name" value="alpha/beta hydrolase"/>
    <property type="match status" value="1"/>
</dbReference>
<proteinExistence type="predicted"/>
<evidence type="ECO:0000313" key="3">
    <source>
        <dbReference type="EMBL" id="NUU19843.1"/>
    </source>
</evidence>
<dbReference type="Proteomes" id="UP000565724">
    <property type="component" value="Unassembled WGS sequence"/>
</dbReference>
<dbReference type="InterPro" id="IPR016662">
    <property type="entry name" value="Acyl-CoA_thioEstase_long-chain"/>
</dbReference>
<dbReference type="AlphaFoldDB" id="A0A7Y6A4V4"/>
<protein>
    <recommendedName>
        <fullName evidence="2">BAAT/Acyl-CoA thioester hydrolase C-terminal domain-containing protein</fullName>
    </recommendedName>
</protein>
<organism evidence="3 4">
    <name type="scientific">Cellulomonas humilata</name>
    <dbReference type="NCBI Taxonomy" id="144055"/>
    <lineage>
        <taxon>Bacteria</taxon>
        <taxon>Bacillati</taxon>
        <taxon>Actinomycetota</taxon>
        <taxon>Actinomycetes</taxon>
        <taxon>Micrococcales</taxon>
        <taxon>Cellulomonadaceae</taxon>
        <taxon>Cellulomonas</taxon>
    </lineage>
</organism>
<dbReference type="PANTHER" id="PTHR10824:SF4">
    <property type="entry name" value="ACYL-COENZYME A THIOESTERASE 1-LIKE"/>
    <property type="match status" value="1"/>
</dbReference>